<proteinExistence type="predicted"/>
<evidence type="ECO:0000313" key="2">
    <source>
        <dbReference type="EMBL" id="MDD7963326.1"/>
    </source>
</evidence>
<accession>A0ABT5SKF7</accession>
<dbReference type="EMBL" id="JAQZCI010000004">
    <property type="protein sequence ID" value="MDD7963326.1"/>
    <property type="molecule type" value="Genomic_DNA"/>
</dbReference>
<sequence length="102" mass="10909">MTNNDAVRATVYLQVQPEYTWAAKQHRQFDHPGAIGGAKVVGSTQGKSQKPKPGTVEVKVTIEIPKGAFLPLRPEAIVIVPETLTAPHPVTVEAQDANEGDA</sequence>
<dbReference type="Proteomes" id="UP001218170">
    <property type="component" value="Unassembled WGS sequence"/>
</dbReference>
<organism evidence="2 3">
    <name type="scientific">Microbacterium thalli</name>
    <dbReference type="NCBI Taxonomy" id="3027921"/>
    <lineage>
        <taxon>Bacteria</taxon>
        <taxon>Bacillati</taxon>
        <taxon>Actinomycetota</taxon>
        <taxon>Actinomycetes</taxon>
        <taxon>Micrococcales</taxon>
        <taxon>Microbacteriaceae</taxon>
        <taxon>Microbacterium</taxon>
    </lineage>
</organism>
<gene>
    <name evidence="2" type="ORF">PUW80_13295</name>
</gene>
<protein>
    <submittedName>
        <fullName evidence="2">Uncharacterized protein</fullName>
    </submittedName>
</protein>
<evidence type="ECO:0000256" key="1">
    <source>
        <dbReference type="SAM" id="MobiDB-lite"/>
    </source>
</evidence>
<keyword evidence="3" id="KW-1185">Reference proteome</keyword>
<evidence type="ECO:0000313" key="3">
    <source>
        <dbReference type="Proteomes" id="UP001218170"/>
    </source>
</evidence>
<name>A0ABT5SKF7_9MICO</name>
<feature type="region of interest" description="Disordered" evidence="1">
    <location>
        <begin position="33"/>
        <end position="54"/>
    </location>
</feature>
<comment type="caution">
    <text evidence="2">The sequence shown here is derived from an EMBL/GenBank/DDBJ whole genome shotgun (WGS) entry which is preliminary data.</text>
</comment>
<reference evidence="2 3" key="1">
    <citation type="submission" date="2023-02" db="EMBL/GenBank/DDBJ databases">
        <title>Study of novel species of the Microbacterium genus.</title>
        <authorList>
            <person name="Arroyo-Herrera I."/>
            <person name="Roman-Ponce B."/>
            <person name="Vasquez-Murrieta M.S."/>
        </authorList>
    </citation>
    <scope>NUCLEOTIDE SEQUENCE [LARGE SCALE GENOMIC DNA]</scope>
    <source>
        <strain evidence="2 3">NE1TT3</strain>
    </source>
</reference>
<dbReference type="RefSeq" id="WP_274264904.1">
    <property type="nucleotide sequence ID" value="NZ_JAQZCI010000004.1"/>
</dbReference>